<dbReference type="InterPro" id="IPR006680">
    <property type="entry name" value="Amidohydro-rel"/>
</dbReference>
<name>A0ABS9N985_9ACTN</name>
<dbReference type="EMBL" id="JAKKFD010000053">
    <property type="protein sequence ID" value="MCG5446516.1"/>
    <property type="molecule type" value="Genomic_DNA"/>
</dbReference>
<dbReference type="InterPro" id="IPR050287">
    <property type="entry name" value="MTA/SAH_deaminase"/>
</dbReference>
<evidence type="ECO:0000313" key="3">
    <source>
        <dbReference type="EMBL" id="MCG5446516.1"/>
    </source>
</evidence>
<keyword evidence="4" id="KW-1185">Reference proteome</keyword>
<comment type="caution">
    <text evidence="3">The sequence shown here is derived from an EMBL/GenBank/DDBJ whole genome shotgun (WGS) entry which is preliminary data.</text>
</comment>
<evidence type="ECO:0000313" key="4">
    <source>
        <dbReference type="Proteomes" id="UP001201629"/>
    </source>
</evidence>
<proteinExistence type="predicted"/>
<evidence type="ECO:0000259" key="2">
    <source>
        <dbReference type="Pfam" id="PF01979"/>
    </source>
</evidence>
<dbReference type="Proteomes" id="UP001201629">
    <property type="component" value="Unassembled WGS sequence"/>
</dbReference>
<dbReference type="Gene3D" id="3.20.20.140">
    <property type="entry name" value="Metal-dependent hydrolases"/>
    <property type="match status" value="1"/>
</dbReference>
<dbReference type="RefSeq" id="WP_238681426.1">
    <property type="nucleotide sequence ID" value="NZ_JAKKFD010000053.1"/>
</dbReference>
<dbReference type="Gene3D" id="2.30.40.10">
    <property type="entry name" value="Urease, subunit C, domain 1"/>
    <property type="match status" value="1"/>
</dbReference>
<protein>
    <submittedName>
        <fullName evidence="3">Amidohydrolase family protein</fullName>
    </submittedName>
</protein>
<evidence type="ECO:0000256" key="1">
    <source>
        <dbReference type="ARBA" id="ARBA00022801"/>
    </source>
</evidence>
<dbReference type="SUPFAM" id="SSF51338">
    <property type="entry name" value="Composite domain of metallo-dependent hydrolases"/>
    <property type="match status" value="1"/>
</dbReference>
<keyword evidence="1" id="KW-0378">Hydrolase</keyword>
<gene>
    <name evidence="3" type="ORF">NIE79_005215</name>
</gene>
<accession>A0ABS9N985</accession>
<dbReference type="Pfam" id="PF01979">
    <property type="entry name" value="Amidohydro_1"/>
    <property type="match status" value="1"/>
</dbReference>
<dbReference type="SUPFAM" id="SSF51556">
    <property type="entry name" value="Metallo-dependent hydrolases"/>
    <property type="match status" value="1"/>
</dbReference>
<dbReference type="PANTHER" id="PTHR43794:SF11">
    <property type="entry name" value="AMIDOHYDROLASE-RELATED DOMAIN-CONTAINING PROTEIN"/>
    <property type="match status" value="1"/>
</dbReference>
<reference evidence="3 4" key="1">
    <citation type="submission" date="2022-01" db="EMBL/GenBank/DDBJ databases">
        <authorList>
            <person name="Riesco R."/>
            <person name="Trujillo M.E."/>
        </authorList>
    </citation>
    <scope>NUCLEOTIDE SEQUENCE [LARGE SCALE GENOMIC DNA]</scope>
    <source>
        <strain evidence="3 4">NIE79</strain>
    </source>
</reference>
<sequence>MSATDRPVVFRNGLVLTMDDAHTVLPGADVLVIGGRIAQVGVGLTAPDDALEIDATDGILMPGMVDTHRHLWQTAMRGYGADWTLTQYFVWYYLESGRLFRPEDVYAGNLLGAIEAIDAGVTTTVDWSHGLQTPEHADAAVDALEAVDGRFVLAYGNIQQGPWEWATSPEFRDFHRRRVDGGKLAGFQLAFDVTGDPAFPERAAFEVARELGVAVTTHAGVWGATNDDGIRLMHENGFMNPSTVYVHAATLTQDSYNRIAATGGSVSVSTESEQSAGQGYPPTWQLRHHDIPVSLSMDTSVWWSGDLFSAMRSTLGADRSREHLEAHAKQETITHCHLRAEQVVEWATRGGARALGMDATIGALTPGRQADVVLIKNDASPAMFPILNPHGHVVFQAQRADVHTVLVGGRVVKRDGRLVGVDLAAARAAVASTIDHLRETMGEEAWQRGMNPDVPETAILENPYQYTEWDAGSAQWKH</sequence>
<dbReference type="InterPro" id="IPR011059">
    <property type="entry name" value="Metal-dep_hydrolase_composite"/>
</dbReference>
<dbReference type="InterPro" id="IPR032466">
    <property type="entry name" value="Metal_Hydrolase"/>
</dbReference>
<dbReference type="PANTHER" id="PTHR43794">
    <property type="entry name" value="AMINOHYDROLASE SSNA-RELATED"/>
    <property type="match status" value="1"/>
</dbReference>
<organism evidence="3 4">
    <name type="scientific">Micromonospora trifolii</name>
    <dbReference type="NCBI Taxonomy" id="2911208"/>
    <lineage>
        <taxon>Bacteria</taxon>
        <taxon>Bacillati</taxon>
        <taxon>Actinomycetota</taxon>
        <taxon>Actinomycetes</taxon>
        <taxon>Micromonosporales</taxon>
        <taxon>Micromonosporaceae</taxon>
        <taxon>Micromonospora</taxon>
    </lineage>
</organism>
<feature type="domain" description="Amidohydrolase-related" evidence="2">
    <location>
        <begin position="59"/>
        <end position="412"/>
    </location>
</feature>
<dbReference type="NCBIfam" id="NF006056">
    <property type="entry name" value="PRK08204.1"/>
    <property type="match status" value="1"/>
</dbReference>